<feature type="transmembrane region" description="Helical" evidence="16">
    <location>
        <begin position="169"/>
        <end position="193"/>
    </location>
</feature>
<dbReference type="Ensembl" id="ENSGAGT00000010911.1">
    <property type="protein sequence ID" value="ENSGAGP00000009496.1"/>
    <property type="gene ID" value="ENSGAGG00000007502.1"/>
</dbReference>
<feature type="transmembrane region" description="Helical" evidence="16">
    <location>
        <begin position="240"/>
        <end position="261"/>
    </location>
</feature>
<dbReference type="FunFam" id="1.20.1070.10:FF:000691">
    <property type="entry name" value="Predicted vertebrate-like dopamine D1-like G-protein coupled receptor"/>
    <property type="match status" value="1"/>
</dbReference>
<keyword evidence="10 15" id="KW-0675">Receptor</keyword>
<dbReference type="GO" id="GO:0043410">
    <property type="term" value="P:positive regulation of MAPK cascade"/>
    <property type="evidence" value="ECO:0007669"/>
    <property type="project" value="TreeGrafter"/>
</dbReference>
<keyword evidence="12 15" id="KW-0807">Transducer</keyword>
<dbReference type="SMART" id="SM01381">
    <property type="entry name" value="7TM_GPCR_Srsx"/>
    <property type="match status" value="1"/>
</dbReference>
<feature type="transmembrane region" description="Helical" evidence="16">
    <location>
        <begin position="57"/>
        <end position="76"/>
    </location>
</feature>
<evidence type="ECO:0000256" key="1">
    <source>
        <dbReference type="ARBA" id="ARBA00002363"/>
    </source>
</evidence>
<dbReference type="InterPro" id="IPR000276">
    <property type="entry name" value="GPCR_Rhodpsn"/>
</dbReference>
<accession>A0A452H4R5</accession>
<keyword evidence="4" id="KW-1003">Cell membrane</keyword>
<evidence type="ECO:0000256" key="8">
    <source>
        <dbReference type="ARBA" id="ARBA00023136"/>
    </source>
</evidence>
<keyword evidence="11" id="KW-0325">Glycoprotein</keyword>
<evidence type="ECO:0000256" key="3">
    <source>
        <dbReference type="ARBA" id="ARBA00018627"/>
    </source>
</evidence>
<dbReference type="SUPFAM" id="SSF81321">
    <property type="entry name" value="Family A G protein-coupled receptor-like"/>
    <property type="match status" value="1"/>
</dbReference>
<reference evidence="18" key="2">
    <citation type="submission" date="2025-08" db="UniProtKB">
        <authorList>
            <consortium name="Ensembl"/>
        </authorList>
    </citation>
    <scope>IDENTIFICATION</scope>
</reference>
<dbReference type="GO" id="GO:0045202">
    <property type="term" value="C:synapse"/>
    <property type="evidence" value="ECO:0007669"/>
    <property type="project" value="GOC"/>
</dbReference>
<evidence type="ECO:0000256" key="7">
    <source>
        <dbReference type="ARBA" id="ARBA00023040"/>
    </source>
</evidence>
<evidence type="ECO:0000256" key="13">
    <source>
        <dbReference type="ARBA" id="ARBA00041538"/>
    </source>
</evidence>
<feature type="domain" description="G-protein coupled receptors family 1 profile" evidence="17">
    <location>
        <begin position="36"/>
        <end position="305"/>
    </location>
</feature>
<evidence type="ECO:0000256" key="10">
    <source>
        <dbReference type="ARBA" id="ARBA00023170"/>
    </source>
</evidence>
<proteinExistence type="inferred from homology"/>
<dbReference type="PRINTS" id="PR00237">
    <property type="entry name" value="GPCRRHODOPSN"/>
</dbReference>
<evidence type="ECO:0000256" key="9">
    <source>
        <dbReference type="ARBA" id="ARBA00023157"/>
    </source>
</evidence>
<keyword evidence="7 15" id="KW-0297">G-protein coupled receptor</keyword>
<dbReference type="PROSITE" id="PS50262">
    <property type="entry name" value="G_PROTEIN_RECEP_F1_2"/>
    <property type="match status" value="1"/>
</dbReference>
<dbReference type="InterPro" id="IPR017452">
    <property type="entry name" value="GPCR_Rhodpsn_7TM"/>
</dbReference>
<comment type="similarity">
    <text evidence="15">Belongs to the G-protein coupled receptor 1 family.</text>
</comment>
<feature type="transmembrane region" description="Helical" evidence="16">
    <location>
        <begin position="88"/>
        <end position="114"/>
    </location>
</feature>
<keyword evidence="5 15" id="KW-0812">Transmembrane</keyword>
<reference evidence="18" key="3">
    <citation type="submission" date="2025-09" db="UniProtKB">
        <authorList>
            <consortium name="Ensembl"/>
        </authorList>
    </citation>
    <scope>IDENTIFICATION</scope>
</reference>
<comment type="subcellular location">
    <subcellularLocation>
        <location evidence="2">Cell membrane</location>
        <topology evidence="2">Multi-pass membrane protein</topology>
    </subcellularLocation>
</comment>
<keyword evidence="9" id="KW-1015">Disulfide bond</keyword>
<dbReference type="Proteomes" id="UP000291020">
    <property type="component" value="Unassembled WGS sequence"/>
</dbReference>
<evidence type="ECO:0000256" key="16">
    <source>
        <dbReference type="SAM" id="Phobius"/>
    </source>
</evidence>
<comment type="function">
    <text evidence="1">Dopamine receptor whose activity is mediated by G proteins which activate adenylyl cyclase.</text>
</comment>
<keyword evidence="6 16" id="KW-1133">Transmembrane helix</keyword>
<feature type="transmembrane region" description="Helical" evidence="16">
    <location>
        <begin position="135"/>
        <end position="157"/>
    </location>
</feature>
<dbReference type="Gene3D" id="1.20.1070.10">
    <property type="entry name" value="Rhodopsin 7-helix transmembrane proteins"/>
    <property type="match status" value="1"/>
</dbReference>
<organism evidence="18 19">
    <name type="scientific">Gopherus agassizii</name>
    <name type="common">Agassiz's desert tortoise</name>
    <dbReference type="NCBI Taxonomy" id="38772"/>
    <lineage>
        <taxon>Eukaryota</taxon>
        <taxon>Metazoa</taxon>
        <taxon>Chordata</taxon>
        <taxon>Craniata</taxon>
        <taxon>Vertebrata</taxon>
        <taxon>Euteleostomi</taxon>
        <taxon>Archelosauria</taxon>
        <taxon>Testudinata</taxon>
        <taxon>Testudines</taxon>
        <taxon>Cryptodira</taxon>
        <taxon>Durocryptodira</taxon>
        <taxon>Testudinoidea</taxon>
        <taxon>Testudinidae</taxon>
        <taxon>Gopherus</taxon>
    </lineage>
</organism>
<dbReference type="GO" id="GO:0004930">
    <property type="term" value="F:G protein-coupled receptor activity"/>
    <property type="evidence" value="ECO:0007669"/>
    <property type="project" value="UniProtKB-KW"/>
</dbReference>
<evidence type="ECO:0000256" key="6">
    <source>
        <dbReference type="ARBA" id="ARBA00022989"/>
    </source>
</evidence>
<dbReference type="AlphaFoldDB" id="A0A452H4R5"/>
<keyword evidence="19" id="KW-1185">Reference proteome</keyword>
<name>A0A452H4R5_9SAUR</name>
<evidence type="ECO:0000256" key="14">
    <source>
        <dbReference type="ARBA" id="ARBA00042808"/>
    </source>
</evidence>
<dbReference type="PRINTS" id="PR00566">
    <property type="entry name" value="DOPAMINED1BR"/>
</dbReference>
<evidence type="ECO:0000256" key="2">
    <source>
        <dbReference type="ARBA" id="ARBA00004651"/>
    </source>
</evidence>
<evidence type="ECO:0000256" key="12">
    <source>
        <dbReference type="ARBA" id="ARBA00023224"/>
    </source>
</evidence>
<dbReference type="PANTHER" id="PTHR24248">
    <property type="entry name" value="ADRENERGIC RECEPTOR-RELATED G-PROTEIN COUPLED RECEPTOR"/>
    <property type="match status" value="1"/>
</dbReference>
<dbReference type="PROSITE" id="PS00237">
    <property type="entry name" value="G_PROTEIN_RECEP_F1_1"/>
    <property type="match status" value="1"/>
</dbReference>
<evidence type="ECO:0000313" key="19">
    <source>
        <dbReference type="Proteomes" id="UP000291020"/>
    </source>
</evidence>
<evidence type="ECO:0000313" key="18">
    <source>
        <dbReference type="Ensembl" id="ENSGAGP00000009496.1"/>
    </source>
</evidence>
<feature type="transmembrane region" description="Helical" evidence="16">
    <location>
        <begin position="20"/>
        <end position="45"/>
    </location>
</feature>
<evidence type="ECO:0000259" key="17">
    <source>
        <dbReference type="PROSITE" id="PS50262"/>
    </source>
</evidence>
<reference evidence="19" key="1">
    <citation type="journal article" date="2017" name="PLoS ONE">
        <title>The Agassiz's desert tortoise genome provides a resource for the conservation of a threatened species.</title>
        <authorList>
            <person name="Tollis M."/>
            <person name="DeNardo D.F."/>
            <person name="Cornelius J.A."/>
            <person name="Dolby G.A."/>
            <person name="Edwards T."/>
            <person name="Henen B.T."/>
            <person name="Karl A.E."/>
            <person name="Murphy R.W."/>
            <person name="Kusumi K."/>
        </authorList>
    </citation>
    <scope>NUCLEOTIDE SEQUENCE [LARGE SCALE GENOMIC DNA]</scope>
</reference>
<dbReference type="PRINTS" id="PR00242">
    <property type="entry name" value="DOPAMINER"/>
</dbReference>
<dbReference type="InterPro" id="IPR000497">
    <property type="entry name" value="Dopamine_D5_rcpt"/>
</dbReference>
<dbReference type="Pfam" id="PF00001">
    <property type="entry name" value="7tm_1"/>
    <property type="match status" value="1"/>
</dbReference>
<protein>
    <recommendedName>
        <fullName evidence="3">D(1B) dopamine receptor</fullName>
    </recommendedName>
    <alternativeName>
        <fullName evidence="14">D(5) dopamine receptor</fullName>
    </alternativeName>
    <alternativeName>
        <fullName evidence="13">Dopamine D5 receptor</fullName>
    </alternativeName>
</protein>
<evidence type="ECO:0000256" key="5">
    <source>
        <dbReference type="ARBA" id="ARBA00022692"/>
    </source>
</evidence>
<evidence type="ECO:0000256" key="11">
    <source>
        <dbReference type="ARBA" id="ARBA00023180"/>
    </source>
</evidence>
<dbReference type="InterPro" id="IPR000929">
    <property type="entry name" value="Dopamine_rcpt"/>
</dbReference>
<keyword evidence="8 16" id="KW-0472">Membrane</keyword>
<dbReference type="GO" id="GO:0001588">
    <property type="term" value="F:dopamine neurotransmitter receptor activity, coupled via Gs"/>
    <property type="evidence" value="ECO:0007669"/>
    <property type="project" value="TreeGrafter"/>
</dbReference>
<dbReference type="GO" id="GO:0005886">
    <property type="term" value="C:plasma membrane"/>
    <property type="evidence" value="ECO:0007669"/>
    <property type="project" value="UniProtKB-SubCell"/>
</dbReference>
<dbReference type="PANTHER" id="PTHR24248:SF136">
    <property type="entry name" value="D(1B) DOPAMINE RECEPTOR"/>
    <property type="match status" value="1"/>
</dbReference>
<evidence type="ECO:0000256" key="15">
    <source>
        <dbReference type="RuleBase" id="RU000688"/>
    </source>
</evidence>
<sequence>YRLNFTHMNGEFNVTRMLNLLAGSLLSLLILWTLFGNVLVCVAIIRFRHLRSKVTNIFIVSLAISDLLVALLVMPWKAVAEVAGYWPFGAFCNVWVAFDIMCSTASILNLCVISMDRYWAISSPFRYERKMTQRVALVMISMAWALSVLISFIPVHISAESCDSSLNRTYAISSSLISFYIPVAIMLVTYTRIYRIAQVQIRRISSLERAAEHAQSCRSNRVDCHHHTSLKTSIRKETKVLKTLSVIMGVFVCCWLPFFILNCMVPFCESPPNDPHAGLPCVSETTFNIFVWFGWANSSLNPIIYAFNADFRKVFSNLLGCSEFCSSSPVETVNISNELISYNQETLFHKEIVTAYVNMIPNVVDCEDDPFDRMSQISPDHEIATDSMCELDCEEEISLDKTIPFTPNGLH</sequence>
<dbReference type="GO" id="GO:0071880">
    <property type="term" value="P:adenylate cyclase-activating adrenergic receptor signaling pathway"/>
    <property type="evidence" value="ECO:0007669"/>
    <property type="project" value="TreeGrafter"/>
</dbReference>
<evidence type="ECO:0000256" key="4">
    <source>
        <dbReference type="ARBA" id="ARBA00022475"/>
    </source>
</evidence>